<feature type="chain" id="PRO_5045297428" evidence="1">
    <location>
        <begin position="24"/>
        <end position="182"/>
    </location>
</feature>
<sequence length="182" mass="18083">MTVSSRLLPLLLLAACAAQGPPAAEVPLAMPAGAGDPARAAVLAAAPAFADTASLAGRPAEAARQAARLEWLAASLVQRPDWRRATPLLGPALEQGRAELRGALGLAPAVPPPAAAAALLRAAAGLDAGDAGRAAAALDPVSAGQGQALLQRLAALPPLPRAAQATGLAQSELMNDGRWDVD</sequence>
<dbReference type="Proteomes" id="UP001595420">
    <property type="component" value="Unassembled WGS sequence"/>
</dbReference>
<dbReference type="EMBL" id="JBHRSB010000004">
    <property type="protein sequence ID" value="MFC3001065.1"/>
    <property type="molecule type" value="Genomic_DNA"/>
</dbReference>
<keyword evidence="1" id="KW-0732">Signal</keyword>
<proteinExistence type="predicted"/>
<protein>
    <submittedName>
        <fullName evidence="2">Uncharacterized protein</fullName>
    </submittedName>
</protein>
<keyword evidence="3" id="KW-1185">Reference proteome</keyword>
<accession>A0ABV7BYI8</accession>
<dbReference type="RefSeq" id="WP_216837158.1">
    <property type="nucleotide sequence ID" value="NZ_JAFNJS010000004.1"/>
</dbReference>
<organism evidence="2 3">
    <name type="scientific">Falsiroseomonas tokyonensis</name>
    <dbReference type="NCBI Taxonomy" id="430521"/>
    <lineage>
        <taxon>Bacteria</taxon>
        <taxon>Pseudomonadati</taxon>
        <taxon>Pseudomonadota</taxon>
        <taxon>Alphaproteobacteria</taxon>
        <taxon>Acetobacterales</taxon>
        <taxon>Roseomonadaceae</taxon>
        <taxon>Falsiroseomonas</taxon>
    </lineage>
</organism>
<feature type="signal peptide" evidence="1">
    <location>
        <begin position="1"/>
        <end position="23"/>
    </location>
</feature>
<evidence type="ECO:0000313" key="3">
    <source>
        <dbReference type="Proteomes" id="UP001595420"/>
    </source>
</evidence>
<name>A0ABV7BYI8_9PROT</name>
<evidence type="ECO:0000256" key="1">
    <source>
        <dbReference type="SAM" id="SignalP"/>
    </source>
</evidence>
<comment type="caution">
    <text evidence="2">The sequence shown here is derived from an EMBL/GenBank/DDBJ whole genome shotgun (WGS) entry which is preliminary data.</text>
</comment>
<gene>
    <name evidence="2" type="ORF">ACFOD3_14265</name>
</gene>
<evidence type="ECO:0000313" key="2">
    <source>
        <dbReference type="EMBL" id="MFC3001065.1"/>
    </source>
</evidence>
<reference evidence="3" key="1">
    <citation type="journal article" date="2019" name="Int. J. Syst. Evol. Microbiol.">
        <title>The Global Catalogue of Microorganisms (GCM) 10K type strain sequencing project: providing services to taxonomists for standard genome sequencing and annotation.</title>
        <authorList>
            <consortium name="The Broad Institute Genomics Platform"/>
            <consortium name="The Broad Institute Genome Sequencing Center for Infectious Disease"/>
            <person name="Wu L."/>
            <person name="Ma J."/>
        </authorList>
    </citation>
    <scope>NUCLEOTIDE SEQUENCE [LARGE SCALE GENOMIC DNA]</scope>
    <source>
        <strain evidence="3">CGMCC 1.16855</strain>
    </source>
</reference>